<protein>
    <submittedName>
        <fullName evidence="3">CpXC motif protein</fullName>
    </submittedName>
</protein>
<feature type="domain" description="CpXC" evidence="2">
    <location>
        <begin position="10"/>
        <end position="114"/>
    </location>
</feature>
<accession>A0A326UBS8</accession>
<gene>
    <name evidence="3" type="ORF">EI42_04118</name>
</gene>
<dbReference type="OrthoDB" id="150880at2"/>
<dbReference type="AlphaFoldDB" id="A0A326UBS8"/>
<dbReference type="Pfam" id="PF14353">
    <property type="entry name" value="CpXC"/>
    <property type="match status" value="1"/>
</dbReference>
<comment type="caution">
    <text evidence="3">The sequence shown here is derived from an EMBL/GenBank/DDBJ whole genome shotgun (WGS) entry which is preliminary data.</text>
</comment>
<evidence type="ECO:0000313" key="3">
    <source>
        <dbReference type="EMBL" id="PZW25625.1"/>
    </source>
</evidence>
<name>A0A326UBS8_THEHA</name>
<evidence type="ECO:0000256" key="1">
    <source>
        <dbReference type="SAM" id="Coils"/>
    </source>
</evidence>
<dbReference type="RefSeq" id="WP_111324455.1">
    <property type="nucleotide sequence ID" value="NZ_BIFX01000001.1"/>
</dbReference>
<dbReference type="Proteomes" id="UP000248806">
    <property type="component" value="Unassembled WGS sequence"/>
</dbReference>
<reference evidence="3 4" key="1">
    <citation type="submission" date="2018-06" db="EMBL/GenBank/DDBJ databases">
        <title>Genomic Encyclopedia of Archaeal and Bacterial Type Strains, Phase II (KMG-II): from individual species to whole genera.</title>
        <authorList>
            <person name="Goeker M."/>
        </authorList>
    </citation>
    <scope>NUCLEOTIDE SEQUENCE [LARGE SCALE GENOMIC DNA]</scope>
    <source>
        <strain evidence="3 4">ATCC BAA-1881</strain>
    </source>
</reference>
<dbReference type="InterPro" id="IPR025682">
    <property type="entry name" value="CpXC_dom"/>
</dbReference>
<keyword evidence="1" id="KW-0175">Coiled coil</keyword>
<evidence type="ECO:0000259" key="2">
    <source>
        <dbReference type="Pfam" id="PF14353"/>
    </source>
</evidence>
<proteinExistence type="predicted"/>
<sequence>MSRYTTQSFTCPCGEVFTAPIYEYVNVEKDPQLRYTVLAGLLNVSTCPQCGRRAALARPFIYSDPERQLLIYYHPRTDLPEDARLLILEKLRETYEHVEMQREMQTEEQKQQKQEVATDELPPLQVVFGHEQLVLVINSMLSPEERLGKIALSTQSRNEAERGQFHTIARKLATEMGCGVEIEDMPDEYIVWLYGSRRKIGALMRELTPGG</sequence>
<dbReference type="EMBL" id="QKUF01000017">
    <property type="protein sequence ID" value="PZW25625.1"/>
    <property type="molecule type" value="Genomic_DNA"/>
</dbReference>
<feature type="coiled-coil region" evidence="1">
    <location>
        <begin position="88"/>
        <end position="115"/>
    </location>
</feature>
<organism evidence="3 4">
    <name type="scientific">Thermosporothrix hazakensis</name>
    <dbReference type="NCBI Taxonomy" id="644383"/>
    <lineage>
        <taxon>Bacteria</taxon>
        <taxon>Bacillati</taxon>
        <taxon>Chloroflexota</taxon>
        <taxon>Ktedonobacteria</taxon>
        <taxon>Ktedonobacterales</taxon>
        <taxon>Thermosporotrichaceae</taxon>
        <taxon>Thermosporothrix</taxon>
    </lineage>
</organism>
<keyword evidence="4" id="KW-1185">Reference proteome</keyword>
<evidence type="ECO:0000313" key="4">
    <source>
        <dbReference type="Proteomes" id="UP000248806"/>
    </source>
</evidence>